<reference evidence="3" key="1">
    <citation type="journal article" date="2019" name="Int. J. Syst. Evol. Microbiol.">
        <title>The Global Catalogue of Microorganisms (GCM) 10K type strain sequencing project: providing services to taxonomists for standard genome sequencing and annotation.</title>
        <authorList>
            <consortium name="The Broad Institute Genomics Platform"/>
            <consortium name="The Broad Institute Genome Sequencing Center for Infectious Disease"/>
            <person name="Wu L."/>
            <person name="Ma J."/>
        </authorList>
    </citation>
    <scope>NUCLEOTIDE SEQUENCE [LARGE SCALE GENOMIC DNA]</scope>
    <source>
        <strain evidence="3">CGMCC 1.16225</strain>
    </source>
</reference>
<dbReference type="RefSeq" id="WP_379100695.1">
    <property type="nucleotide sequence ID" value="NZ_JBHUGZ010000013.1"/>
</dbReference>
<comment type="caution">
    <text evidence="2">The sequence shown here is derived from an EMBL/GenBank/DDBJ whole genome shotgun (WGS) entry which is preliminary data.</text>
</comment>
<organism evidence="2 3">
    <name type="scientific">Mesorhizobium newzealandense</name>
    <dbReference type="NCBI Taxonomy" id="1300302"/>
    <lineage>
        <taxon>Bacteria</taxon>
        <taxon>Pseudomonadati</taxon>
        <taxon>Pseudomonadota</taxon>
        <taxon>Alphaproteobacteria</taxon>
        <taxon>Hyphomicrobiales</taxon>
        <taxon>Phyllobacteriaceae</taxon>
        <taxon>Mesorhizobium</taxon>
    </lineage>
</organism>
<name>A0ABW4UCY5_9HYPH</name>
<evidence type="ECO:0000313" key="3">
    <source>
        <dbReference type="Proteomes" id="UP001597405"/>
    </source>
</evidence>
<dbReference type="EMBL" id="JBHUGZ010000013">
    <property type="protein sequence ID" value="MFD1984831.1"/>
    <property type="molecule type" value="Genomic_DNA"/>
</dbReference>
<gene>
    <name evidence="2" type="ORF">ACFSOZ_20055</name>
</gene>
<evidence type="ECO:0000256" key="1">
    <source>
        <dbReference type="SAM" id="MobiDB-lite"/>
    </source>
</evidence>
<evidence type="ECO:0000313" key="2">
    <source>
        <dbReference type="EMBL" id="MFD1984831.1"/>
    </source>
</evidence>
<protein>
    <submittedName>
        <fullName evidence="2">Uncharacterized protein</fullName>
    </submittedName>
</protein>
<sequence>MKTTPGGTGRRFIADRFPWEVKTAGPPHLAPPSFGGKNGSDAVAA</sequence>
<proteinExistence type="predicted"/>
<dbReference type="Proteomes" id="UP001597405">
    <property type="component" value="Unassembled WGS sequence"/>
</dbReference>
<keyword evidence="3" id="KW-1185">Reference proteome</keyword>
<accession>A0ABW4UCY5</accession>
<feature type="region of interest" description="Disordered" evidence="1">
    <location>
        <begin position="24"/>
        <end position="45"/>
    </location>
</feature>